<protein>
    <submittedName>
        <fullName evidence="3">Transmembrane protein 145like [Nasonia vitripennis]</fullName>
    </submittedName>
</protein>
<accession>A0A0K2V5H4</accession>
<dbReference type="OrthoDB" id="45670at2759"/>
<dbReference type="AlphaFoldDB" id="A0A0K2V5H4"/>
<feature type="transmembrane region" description="Helical" evidence="1">
    <location>
        <begin position="74"/>
        <end position="95"/>
    </location>
</feature>
<reference evidence="3" key="1">
    <citation type="submission" date="2014-05" db="EMBL/GenBank/DDBJ databases">
        <authorList>
            <person name="Chronopoulou M."/>
        </authorList>
    </citation>
    <scope>NUCLEOTIDE SEQUENCE</scope>
    <source>
        <tissue evidence="3">Whole organism</tissue>
    </source>
</reference>
<dbReference type="InterPro" id="IPR019336">
    <property type="entry name" value="GPR180/TMEM145_TM"/>
</dbReference>
<dbReference type="Pfam" id="PF10192">
    <property type="entry name" value="GPR180-TMEM145_TM"/>
    <property type="match status" value="1"/>
</dbReference>
<dbReference type="InterPro" id="IPR047831">
    <property type="entry name" value="GPR180/TMEM145"/>
</dbReference>
<dbReference type="PANTHER" id="PTHR23252">
    <property type="entry name" value="INTIMAL THICKNESS RECEPTOR-RELATED"/>
    <property type="match status" value="1"/>
</dbReference>
<feature type="transmembrane region" description="Helical" evidence="1">
    <location>
        <begin position="42"/>
        <end position="59"/>
    </location>
</feature>
<keyword evidence="1 3" id="KW-0812">Transmembrane</keyword>
<feature type="transmembrane region" description="Helical" evidence="1">
    <location>
        <begin position="107"/>
        <end position="128"/>
    </location>
</feature>
<dbReference type="GO" id="GO:0007186">
    <property type="term" value="P:G protein-coupled receptor signaling pathway"/>
    <property type="evidence" value="ECO:0007669"/>
    <property type="project" value="InterPro"/>
</dbReference>
<dbReference type="PANTHER" id="PTHR23252:SF43">
    <property type="entry name" value="INTIMAL THICKNESS RELATED RECEPTOR IRP DOMAIN-CONTAINING PROTEIN"/>
    <property type="match status" value="1"/>
</dbReference>
<feature type="transmembrane region" description="Helical" evidence="1">
    <location>
        <begin position="6"/>
        <end position="22"/>
    </location>
</feature>
<keyword evidence="1" id="KW-1133">Transmembrane helix</keyword>
<dbReference type="GO" id="GO:0019236">
    <property type="term" value="P:response to pheromone"/>
    <property type="evidence" value="ECO:0007669"/>
    <property type="project" value="InterPro"/>
</dbReference>
<dbReference type="EMBL" id="HACA01028016">
    <property type="protein sequence ID" value="CDW45377.1"/>
    <property type="molecule type" value="Transcribed_RNA"/>
</dbReference>
<feature type="non-terminal residue" evidence="3">
    <location>
        <position position="1"/>
    </location>
</feature>
<feature type="non-terminal residue" evidence="3">
    <location>
        <position position="185"/>
    </location>
</feature>
<feature type="domain" description="GPR180/TMEM145 transmembrane" evidence="2">
    <location>
        <begin position="4"/>
        <end position="123"/>
    </location>
</feature>
<evidence type="ECO:0000256" key="1">
    <source>
        <dbReference type="SAM" id="Phobius"/>
    </source>
</evidence>
<name>A0A0K2V5H4_LEPSM</name>
<organism evidence="3">
    <name type="scientific">Lepeophtheirus salmonis</name>
    <name type="common">Salmon louse</name>
    <name type="synonym">Caligus salmonis</name>
    <dbReference type="NCBI Taxonomy" id="72036"/>
    <lineage>
        <taxon>Eukaryota</taxon>
        <taxon>Metazoa</taxon>
        <taxon>Ecdysozoa</taxon>
        <taxon>Arthropoda</taxon>
        <taxon>Crustacea</taxon>
        <taxon>Multicrustacea</taxon>
        <taxon>Hexanauplia</taxon>
        <taxon>Copepoda</taxon>
        <taxon>Siphonostomatoida</taxon>
        <taxon>Caligidae</taxon>
        <taxon>Lepeophtheirus</taxon>
    </lineage>
</organism>
<evidence type="ECO:0000259" key="2">
    <source>
        <dbReference type="Pfam" id="PF10192"/>
    </source>
</evidence>
<keyword evidence="1" id="KW-0472">Membrane</keyword>
<sequence length="185" mass="21681">CKFILSTLWILYTLIHVYLYFWKKYEIDIIQNIDEYQTIPGVIIIILRIGAMIYFLYALKDTMLHEFNEERLQFLLHFGAASLVWFIYLPIVAFVAFQISALWRNKFLMGISYSVNTFAYIILVHSLWPSRSHQYFLLALQADHSEELEELSEAPNQINSRTSGKAMSYSLMESAPDAKVIQDHL</sequence>
<evidence type="ECO:0000313" key="3">
    <source>
        <dbReference type="EMBL" id="CDW45377.1"/>
    </source>
</evidence>
<proteinExistence type="predicted"/>